<gene>
    <name evidence="2" type="ORF">LV89_03387</name>
</gene>
<dbReference type="EMBL" id="QGGO01000019">
    <property type="protein sequence ID" value="PWK22675.1"/>
    <property type="molecule type" value="Genomic_DNA"/>
</dbReference>
<keyword evidence="3" id="KW-1185">Reference proteome</keyword>
<reference evidence="2 3" key="1">
    <citation type="submission" date="2018-05" db="EMBL/GenBank/DDBJ databases">
        <title>Genomic Encyclopedia of Archaeal and Bacterial Type Strains, Phase II (KMG-II): from individual species to whole genera.</title>
        <authorList>
            <person name="Goeker M."/>
        </authorList>
    </citation>
    <scope>NUCLEOTIDE SEQUENCE [LARGE SCALE GENOMIC DNA]</scope>
    <source>
        <strain evidence="2 3">DSM 22214</strain>
    </source>
</reference>
<evidence type="ECO:0000259" key="1">
    <source>
        <dbReference type="PROSITE" id="PS51186"/>
    </source>
</evidence>
<feature type="domain" description="N-acetyltransferase" evidence="1">
    <location>
        <begin position="1"/>
        <end position="143"/>
    </location>
</feature>
<keyword evidence="2" id="KW-0808">Transferase</keyword>
<accession>A0A316DXP3</accession>
<dbReference type="InterPro" id="IPR016181">
    <property type="entry name" value="Acyl_CoA_acyltransferase"/>
</dbReference>
<dbReference type="CDD" id="cd04301">
    <property type="entry name" value="NAT_SF"/>
    <property type="match status" value="1"/>
</dbReference>
<organism evidence="2 3">
    <name type="scientific">Arcicella aurantiaca</name>
    <dbReference type="NCBI Taxonomy" id="591202"/>
    <lineage>
        <taxon>Bacteria</taxon>
        <taxon>Pseudomonadati</taxon>
        <taxon>Bacteroidota</taxon>
        <taxon>Cytophagia</taxon>
        <taxon>Cytophagales</taxon>
        <taxon>Flectobacillaceae</taxon>
        <taxon>Arcicella</taxon>
    </lineage>
</organism>
<dbReference type="RefSeq" id="WP_109744084.1">
    <property type="nucleotide sequence ID" value="NZ_QGGO01000019.1"/>
</dbReference>
<dbReference type="Pfam" id="PF00583">
    <property type="entry name" value="Acetyltransf_1"/>
    <property type="match status" value="1"/>
</dbReference>
<protein>
    <submittedName>
        <fullName evidence="2">Acetyltransferase (GNAT) family protein</fullName>
    </submittedName>
</protein>
<proteinExistence type="predicted"/>
<dbReference type="OrthoDB" id="9805924at2"/>
<dbReference type="SUPFAM" id="SSF55729">
    <property type="entry name" value="Acyl-CoA N-acyltransferases (Nat)"/>
    <property type="match status" value="1"/>
</dbReference>
<dbReference type="GO" id="GO:0016747">
    <property type="term" value="F:acyltransferase activity, transferring groups other than amino-acyl groups"/>
    <property type="evidence" value="ECO:0007669"/>
    <property type="project" value="InterPro"/>
</dbReference>
<dbReference type="InterPro" id="IPR000182">
    <property type="entry name" value="GNAT_dom"/>
</dbReference>
<dbReference type="AlphaFoldDB" id="A0A316DXP3"/>
<dbReference type="Proteomes" id="UP000245489">
    <property type="component" value="Unassembled WGS sequence"/>
</dbReference>
<name>A0A316DXP3_9BACT</name>
<evidence type="ECO:0000313" key="2">
    <source>
        <dbReference type="EMBL" id="PWK22675.1"/>
    </source>
</evidence>
<evidence type="ECO:0000313" key="3">
    <source>
        <dbReference type="Proteomes" id="UP000245489"/>
    </source>
</evidence>
<comment type="caution">
    <text evidence="2">The sequence shown here is derived from an EMBL/GenBank/DDBJ whole genome shotgun (WGS) entry which is preliminary data.</text>
</comment>
<dbReference type="Gene3D" id="3.40.630.30">
    <property type="match status" value="1"/>
</dbReference>
<sequence length="143" mass="16466">MTQIKFANTQDEYLKCWNAISALRPNLTKENYLALIDNMKNQTYQLVFIEDENGDVPAVVGFRYMTMLYCGNIIYIDDLSTISEARGKGYASQLLDFIIDLAQTQKLDGIHLDSGHQRYDAHRLYLNKKLKITAHHFSLNINS</sequence>
<dbReference type="PROSITE" id="PS51186">
    <property type="entry name" value="GNAT"/>
    <property type="match status" value="1"/>
</dbReference>